<evidence type="ECO:0000256" key="2">
    <source>
        <dbReference type="ARBA" id="ARBA00004370"/>
    </source>
</evidence>
<keyword evidence="12" id="KW-0865">Zymogen</keyword>
<dbReference type="EC" id="3.4.24.-" evidence="16"/>
<keyword evidence="19" id="KW-1185">Reference proteome</keyword>
<evidence type="ECO:0000313" key="19">
    <source>
        <dbReference type="Proteomes" id="UP000192257"/>
    </source>
</evidence>
<proteinExistence type="inferred from homology"/>
<keyword evidence="4 16" id="KW-0645">Protease</keyword>
<protein>
    <recommendedName>
        <fullName evidence="16">Leishmanolysin-like peptidase</fullName>
        <ecNumber evidence="16">3.4.24.-</ecNumber>
    </recommendedName>
</protein>
<evidence type="ECO:0000256" key="9">
    <source>
        <dbReference type="ARBA" id="ARBA00022889"/>
    </source>
</evidence>
<evidence type="ECO:0000256" key="7">
    <source>
        <dbReference type="ARBA" id="ARBA00022801"/>
    </source>
</evidence>
<dbReference type="GO" id="GO:0046872">
    <property type="term" value="F:metal ion binding"/>
    <property type="evidence" value="ECO:0007669"/>
    <property type="project" value="UniProtKB-KW"/>
</dbReference>
<comment type="similarity">
    <text evidence="3 16">Belongs to the peptidase M8 family.</text>
</comment>
<evidence type="ECO:0000256" key="14">
    <source>
        <dbReference type="ARBA" id="ARBA00023180"/>
    </source>
</evidence>
<dbReference type="EMBL" id="NBCO01000151">
    <property type="protein sequence ID" value="ORC80669.1"/>
    <property type="molecule type" value="Genomic_DNA"/>
</dbReference>
<dbReference type="OrthoDB" id="251630at2759"/>
<evidence type="ECO:0000256" key="11">
    <source>
        <dbReference type="ARBA" id="ARBA00023136"/>
    </source>
</evidence>
<dbReference type="GO" id="GO:0007155">
    <property type="term" value="P:cell adhesion"/>
    <property type="evidence" value="ECO:0007669"/>
    <property type="project" value="UniProtKB-KW"/>
</dbReference>
<dbReference type="Gene3D" id="3.10.170.20">
    <property type="match status" value="1"/>
</dbReference>
<feature type="binding site" evidence="15">
    <location>
        <position position="190"/>
    </location>
    <ligand>
        <name>Zn(2+)</name>
        <dbReference type="ChEBI" id="CHEBI:29105"/>
        <note>catalytic</note>
    </ligand>
</feature>
<dbReference type="Proteomes" id="UP000192257">
    <property type="component" value="Unassembled WGS sequence"/>
</dbReference>
<organism evidence="18 19">
    <name type="scientific">Trypanosoma theileri</name>
    <dbReference type="NCBI Taxonomy" id="67003"/>
    <lineage>
        <taxon>Eukaryota</taxon>
        <taxon>Discoba</taxon>
        <taxon>Euglenozoa</taxon>
        <taxon>Kinetoplastea</taxon>
        <taxon>Metakinetoplastina</taxon>
        <taxon>Trypanosomatida</taxon>
        <taxon>Trypanosomatidae</taxon>
        <taxon>Trypanosoma</taxon>
    </lineage>
</organism>
<dbReference type="GO" id="GO:0016020">
    <property type="term" value="C:membrane"/>
    <property type="evidence" value="ECO:0007669"/>
    <property type="project" value="UniProtKB-SubCell"/>
</dbReference>
<reference evidence="18 19" key="1">
    <citation type="submission" date="2017-03" db="EMBL/GenBank/DDBJ databases">
        <title>An alternative strategy for trypanosome survival in the mammalian bloodstream revealed through genome and transcriptome analysis of the ubiquitous bovine parasite Trypanosoma (Megatrypanum) theileri.</title>
        <authorList>
            <person name="Kelly S."/>
            <person name="Ivens A."/>
            <person name="Mott A."/>
            <person name="O'Neill E."/>
            <person name="Emms D."/>
            <person name="Macleod O."/>
            <person name="Voorheis P."/>
            <person name="Matthews J."/>
            <person name="Matthews K."/>
            <person name="Carrington M."/>
        </authorList>
    </citation>
    <scope>NUCLEOTIDE SEQUENCE [LARGE SCALE GENOMIC DNA]</scope>
    <source>
        <strain evidence="18">Edinburgh</strain>
    </source>
</reference>
<dbReference type="GO" id="GO:0005737">
    <property type="term" value="C:cytoplasm"/>
    <property type="evidence" value="ECO:0007669"/>
    <property type="project" value="TreeGrafter"/>
</dbReference>
<comment type="catalytic activity">
    <reaction evidence="1">
        <text>Preference for hydrophobic residues at P1 and P1' and basic residues at P2' and P3'. A model nonapeptide is cleaved at -Ala-Tyr-|-Leu-Lys-Lys-.</text>
        <dbReference type="EC" id="3.4.24.36"/>
    </reaction>
</comment>
<dbReference type="GO" id="GO:0006508">
    <property type="term" value="P:proteolysis"/>
    <property type="evidence" value="ECO:0007669"/>
    <property type="project" value="UniProtKB-KW"/>
</dbReference>
<comment type="subcellular location">
    <subcellularLocation>
        <location evidence="2">Membrane</location>
    </subcellularLocation>
</comment>
<evidence type="ECO:0000256" key="3">
    <source>
        <dbReference type="ARBA" id="ARBA00005860"/>
    </source>
</evidence>
<evidence type="ECO:0000256" key="5">
    <source>
        <dbReference type="ARBA" id="ARBA00022723"/>
    </source>
</evidence>
<name>A0A1X0NET7_9TRYP</name>
<keyword evidence="9" id="KW-0130">Cell adhesion</keyword>
<dbReference type="PANTHER" id="PTHR10942:SF0">
    <property type="entry name" value="LEISHMANOLYSIN-LIKE PEPTIDASE"/>
    <property type="match status" value="1"/>
</dbReference>
<evidence type="ECO:0000256" key="13">
    <source>
        <dbReference type="ARBA" id="ARBA00023157"/>
    </source>
</evidence>
<dbReference type="PRINTS" id="PR00782">
    <property type="entry name" value="LSHMANOLYSIN"/>
</dbReference>
<comment type="caution">
    <text evidence="18">The sequence shown here is derived from an EMBL/GenBank/DDBJ whole genome shotgun (WGS) entry which is preliminary data.</text>
</comment>
<evidence type="ECO:0000256" key="1">
    <source>
        <dbReference type="ARBA" id="ARBA00001249"/>
    </source>
</evidence>
<evidence type="ECO:0000256" key="6">
    <source>
        <dbReference type="ARBA" id="ARBA00022729"/>
    </source>
</evidence>
<dbReference type="SUPFAM" id="SSF55486">
    <property type="entry name" value="Metalloproteases ('zincins'), catalytic domain"/>
    <property type="match status" value="1"/>
</dbReference>
<evidence type="ECO:0000256" key="17">
    <source>
        <dbReference type="SAM" id="MobiDB-lite"/>
    </source>
</evidence>
<dbReference type="PANTHER" id="PTHR10942">
    <property type="entry name" value="LEISHMANOLYSIN-LIKE PEPTIDASE"/>
    <property type="match status" value="1"/>
</dbReference>
<gene>
    <name evidence="18" type="ORF">TM35_001511020</name>
</gene>
<evidence type="ECO:0000313" key="18">
    <source>
        <dbReference type="EMBL" id="ORC80669.1"/>
    </source>
</evidence>
<dbReference type="InterPro" id="IPR001577">
    <property type="entry name" value="Peptidase_M8"/>
</dbReference>
<evidence type="ECO:0000256" key="4">
    <source>
        <dbReference type="ARBA" id="ARBA00022670"/>
    </source>
</evidence>
<evidence type="ECO:0000256" key="8">
    <source>
        <dbReference type="ARBA" id="ARBA00022833"/>
    </source>
</evidence>
<evidence type="ECO:0000256" key="16">
    <source>
        <dbReference type="RuleBase" id="RU366077"/>
    </source>
</evidence>
<keyword evidence="5 15" id="KW-0479">Metal-binding</keyword>
<dbReference type="Gene3D" id="3.90.132.10">
    <property type="entry name" value="Leishmanolysin , domain 2"/>
    <property type="match status" value="1"/>
</dbReference>
<comment type="cofactor">
    <cofactor evidence="15 16">
        <name>Zn(2+)</name>
        <dbReference type="ChEBI" id="CHEBI:29105"/>
    </cofactor>
    <text evidence="15 16">Binds 1 zinc ion per subunit.</text>
</comment>
<feature type="non-terminal residue" evidence="18">
    <location>
        <position position="515"/>
    </location>
</feature>
<dbReference type="AlphaFoldDB" id="A0A1X0NET7"/>
<dbReference type="RefSeq" id="XP_028876785.1">
    <property type="nucleotide sequence ID" value="XM_029031923.1"/>
</dbReference>
<dbReference type="GeneID" id="39991703"/>
<feature type="compositionally biased region" description="Low complexity" evidence="17">
    <location>
        <begin position="492"/>
        <end position="502"/>
    </location>
</feature>
<dbReference type="Pfam" id="PF01457">
    <property type="entry name" value="Peptidase_M8"/>
    <property type="match status" value="1"/>
</dbReference>
<sequence length="515" mass="58011">VQSTGVVRELPRKGQSGVQAYTVATQENEGWELIRIEVSTRDLKNKSRYCNEENKEIKKYDGELYKCRDKEDVLGVDTMKKFEDIIIPAAMKLHEDRLFVRRGSGKLRVPQFQDESYCKHFTVPDEHHSDGVDNADFVLYVAAVPLSSFGVTCAVENSTGRPIVGAVNYAPTTYEYMRFDVRRVAQLIAHALGFNLPEMERKGIVTEVELRGAKRKVVNSSKTVEKAQKHYNCSNLKGMELGTKGDDTRVYWLRHIARDELMTPMSVYNYGAGYYTALTMALFEDLQYYKANWGMEEQMSWGNQSGCDFLHKWCIVENKVRYPEYFCNETIFRCRSDRLAYAPCSVPASMIVVPEDICHTSGDYPYVDRSGNHLTTYYCDDNTTDEVAGSIMGPDSFCLDAEELKIEGAANAILNQNGVCARVLCDYEKRTVSVKYNGSDTFKECPEGSSIDVKSSVFESGKIKCPKYDEVCIIAFNGSSRVPFVVNRPPASSAAAEESASSVDTSLQKDQENKE</sequence>
<keyword evidence="14" id="KW-0325">Glycoprotein</keyword>
<dbReference type="VEuPathDB" id="TriTrypDB:TM35_001511020"/>
<keyword evidence="6" id="KW-0732">Signal</keyword>
<evidence type="ECO:0000256" key="10">
    <source>
        <dbReference type="ARBA" id="ARBA00023049"/>
    </source>
</evidence>
<keyword evidence="8 15" id="KW-0862">Zinc</keyword>
<dbReference type="GO" id="GO:0004222">
    <property type="term" value="F:metalloendopeptidase activity"/>
    <property type="evidence" value="ECO:0007669"/>
    <property type="project" value="UniProtKB-UniRule"/>
</dbReference>
<accession>A0A1X0NET7</accession>
<evidence type="ECO:0000256" key="12">
    <source>
        <dbReference type="ARBA" id="ARBA00023145"/>
    </source>
</evidence>
<keyword evidence="11" id="KW-0472">Membrane</keyword>
<keyword evidence="13" id="KW-1015">Disulfide bond</keyword>
<dbReference type="Gene3D" id="2.30.34.10">
    <property type="entry name" value="Leishmanolysin domain 4"/>
    <property type="match status" value="1"/>
</dbReference>
<feature type="region of interest" description="Disordered" evidence="17">
    <location>
        <begin position="492"/>
        <end position="515"/>
    </location>
</feature>
<feature type="non-terminal residue" evidence="18">
    <location>
        <position position="1"/>
    </location>
</feature>
<keyword evidence="10 15" id="KW-0482">Metalloprotease</keyword>
<evidence type="ECO:0000256" key="15">
    <source>
        <dbReference type="PIRSR" id="PIRSR601577-2"/>
    </source>
</evidence>
<keyword evidence="7 16" id="KW-0378">Hydrolase</keyword>